<keyword evidence="3" id="KW-0731">Sigma factor</keyword>
<dbReference type="OrthoDB" id="9797134at2"/>
<accession>A0A7K0BZ84</accession>
<gene>
    <name evidence="8" type="ORF">ACRB68_45880</name>
</gene>
<reference evidence="8 9" key="1">
    <citation type="submission" date="2019-10" db="EMBL/GenBank/DDBJ databases">
        <title>Actinomadura rubteroloni sp. nov. and Actinomadura macrotermitis sp. nov., isolated from the gut of fungus growing-termite Macrotermes natalensis.</title>
        <authorList>
            <person name="Benndorf R."/>
            <person name="Martin K."/>
            <person name="Kuefner M."/>
            <person name="De Beer W."/>
            <person name="Kaster A.-K."/>
            <person name="Vollmers J."/>
            <person name="Poulsen M."/>
            <person name="Beemelmanns C."/>
        </authorList>
    </citation>
    <scope>NUCLEOTIDE SEQUENCE [LARGE SCALE GENOMIC DNA]</scope>
    <source>
        <strain evidence="8 9">RB68</strain>
    </source>
</reference>
<dbReference type="GO" id="GO:0016987">
    <property type="term" value="F:sigma factor activity"/>
    <property type="evidence" value="ECO:0007669"/>
    <property type="project" value="UniProtKB-KW"/>
</dbReference>
<dbReference type="Pfam" id="PF08281">
    <property type="entry name" value="Sigma70_r4_2"/>
    <property type="match status" value="1"/>
</dbReference>
<evidence type="ECO:0000313" key="8">
    <source>
        <dbReference type="EMBL" id="MQY06498.1"/>
    </source>
</evidence>
<dbReference type="InterPro" id="IPR013325">
    <property type="entry name" value="RNA_pol_sigma_r2"/>
</dbReference>
<name>A0A7K0BZ84_9ACTN</name>
<dbReference type="CDD" id="cd06171">
    <property type="entry name" value="Sigma70_r4"/>
    <property type="match status" value="1"/>
</dbReference>
<dbReference type="EMBL" id="WEGH01000003">
    <property type="protein sequence ID" value="MQY06498.1"/>
    <property type="molecule type" value="Genomic_DNA"/>
</dbReference>
<comment type="caution">
    <text evidence="8">The sequence shown here is derived from an EMBL/GenBank/DDBJ whole genome shotgun (WGS) entry which is preliminary data.</text>
</comment>
<keyword evidence="4" id="KW-0238">DNA-binding</keyword>
<keyword evidence="2" id="KW-0805">Transcription regulation</keyword>
<dbReference type="Gene3D" id="1.10.10.10">
    <property type="entry name" value="Winged helix-like DNA-binding domain superfamily/Winged helix DNA-binding domain"/>
    <property type="match status" value="1"/>
</dbReference>
<comment type="similarity">
    <text evidence="1">Belongs to the sigma-70 factor family. ECF subfamily.</text>
</comment>
<keyword evidence="9" id="KW-1185">Reference proteome</keyword>
<dbReference type="GO" id="GO:0003677">
    <property type="term" value="F:DNA binding"/>
    <property type="evidence" value="ECO:0007669"/>
    <property type="project" value="UniProtKB-KW"/>
</dbReference>
<protein>
    <recommendedName>
        <fullName evidence="10">RNA polymerase sigma factor</fullName>
    </recommendedName>
</protein>
<keyword evidence="5" id="KW-0804">Transcription</keyword>
<proteinExistence type="inferred from homology"/>
<dbReference type="InterPro" id="IPR013249">
    <property type="entry name" value="RNA_pol_sigma70_r4_t2"/>
</dbReference>
<dbReference type="PANTHER" id="PTHR43133:SF8">
    <property type="entry name" value="RNA POLYMERASE SIGMA FACTOR HI_1459-RELATED"/>
    <property type="match status" value="1"/>
</dbReference>
<dbReference type="InterPro" id="IPR036388">
    <property type="entry name" value="WH-like_DNA-bd_sf"/>
</dbReference>
<feature type="domain" description="RNA polymerase sigma-70 region 2" evidence="6">
    <location>
        <begin position="29"/>
        <end position="93"/>
    </location>
</feature>
<dbReference type="AlphaFoldDB" id="A0A7K0BZ84"/>
<dbReference type="Pfam" id="PF04542">
    <property type="entry name" value="Sigma70_r2"/>
    <property type="match status" value="1"/>
</dbReference>
<evidence type="ECO:0000256" key="1">
    <source>
        <dbReference type="ARBA" id="ARBA00010641"/>
    </source>
</evidence>
<dbReference type="InterPro" id="IPR013324">
    <property type="entry name" value="RNA_pol_sigma_r3/r4-like"/>
</dbReference>
<evidence type="ECO:0000256" key="2">
    <source>
        <dbReference type="ARBA" id="ARBA00023015"/>
    </source>
</evidence>
<dbReference type="Proteomes" id="UP000487268">
    <property type="component" value="Unassembled WGS sequence"/>
</dbReference>
<organism evidence="8 9">
    <name type="scientific">Actinomadura macrotermitis</name>
    <dbReference type="NCBI Taxonomy" id="2585200"/>
    <lineage>
        <taxon>Bacteria</taxon>
        <taxon>Bacillati</taxon>
        <taxon>Actinomycetota</taxon>
        <taxon>Actinomycetes</taxon>
        <taxon>Streptosporangiales</taxon>
        <taxon>Thermomonosporaceae</taxon>
        <taxon>Actinomadura</taxon>
    </lineage>
</organism>
<dbReference type="PANTHER" id="PTHR43133">
    <property type="entry name" value="RNA POLYMERASE ECF-TYPE SIGMA FACTO"/>
    <property type="match status" value="1"/>
</dbReference>
<dbReference type="InterPro" id="IPR039425">
    <property type="entry name" value="RNA_pol_sigma-70-like"/>
</dbReference>
<dbReference type="Gene3D" id="1.10.1740.10">
    <property type="match status" value="1"/>
</dbReference>
<evidence type="ECO:0000256" key="5">
    <source>
        <dbReference type="ARBA" id="ARBA00023163"/>
    </source>
</evidence>
<dbReference type="InterPro" id="IPR014284">
    <property type="entry name" value="RNA_pol_sigma-70_dom"/>
</dbReference>
<evidence type="ECO:0000313" key="9">
    <source>
        <dbReference type="Proteomes" id="UP000487268"/>
    </source>
</evidence>
<dbReference type="SUPFAM" id="SSF88659">
    <property type="entry name" value="Sigma3 and sigma4 domains of RNA polymerase sigma factors"/>
    <property type="match status" value="1"/>
</dbReference>
<evidence type="ECO:0000256" key="4">
    <source>
        <dbReference type="ARBA" id="ARBA00023125"/>
    </source>
</evidence>
<dbReference type="InterPro" id="IPR007627">
    <property type="entry name" value="RNA_pol_sigma70_r2"/>
</dbReference>
<dbReference type="SUPFAM" id="SSF88946">
    <property type="entry name" value="Sigma2 domain of RNA polymerase sigma factors"/>
    <property type="match status" value="1"/>
</dbReference>
<evidence type="ECO:0000259" key="7">
    <source>
        <dbReference type="Pfam" id="PF08281"/>
    </source>
</evidence>
<dbReference type="NCBIfam" id="TIGR02937">
    <property type="entry name" value="sigma70-ECF"/>
    <property type="match status" value="1"/>
</dbReference>
<dbReference type="GO" id="GO:0006352">
    <property type="term" value="P:DNA-templated transcription initiation"/>
    <property type="evidence" value="ECO:0007669"/>
    <property type="project" value="InterPro"/>
</dbReference>
<sequence length="182" mass="20051">MARVSAPGDREEREGAESARREFDEVFCALLPRLYRRAVLLAGHAHAEDAVHDAYLKLRRRPAAFTRHPEPYAYAFAALTSVLRDHWRRGRRRRLAELPAGLPPERADGGDGGIAERGAELEVRRMLAGLTGRQRAAVLLVDLDGYTIDEAAALLGVHRGTVSRSRGRALAALREALRGGVE</sequence>
<evidence type="ECO:0000256" key="3">
    <source>
        <dbReference type="ARBA" id="ARBA00023082"/>
    </source>
</evidence>
<evidence type="ECO:0000259" key="6">
    <source>
        <dbReference type="Pfam" id="PF04542"/>
    </source>
</evidence>
<feature type="domain" description="RNA polymerase sigma factor 70 region 4 type 2" evidence="7">
    <location>
        <begin position="121"/>
        <end position="173"/>
    </location>
</feature>
<evidence type="ECO:0008006" key="10">
    <source>
        <dbReference type="Google" id="ProtNLM"/>
    </source>
</evidence>